<comment type="caution">
    <text evidence="3">The sequence shown here is derived from an EMBL/GenBank/DDBJ whole genome shotgun (WGS) entry which is preliminary data.</text>
</comment>
<sequence length="255" mass="27371">MYFRLFSLLSTSLLFVATLLTSCDDKDPAPTQPGTLDIEIDHLVGEQPLVLNTGSYTTPAGDQFTVSTFRYYLSNFSLGKADGSTYLVPESYFLVDEAKPASKAFTLDSIPAGDYTSLSFVIGVDSTRNVSGAQTGALDPINNMFWTWNSGYIYTKLEGTSPQASNGGLIFHIGGFKTPNNTIRTVSPSLKGATILIRPNRTPAVHLQTDVLKLFSGVNTIRFATASDVMGGANAVRIADNQAAGMITVDHVHAN</sequence>
<dbReference type="EMBL" id="JADWYK010000001">
    <property type="protein sequence ID" value="MBG8552022.1"/>
    <property type="molecule type" value="Genomic_DNA"/>
</dbReference>
<organism evidence="3 4">
    <name type="scientific">Hymenobacter guriensis</name>
    <dbReference type="NCBI Taxonomy" id="2793065"/>
    <lineage>
        <taxon>Bacteria</taxon>
        <taxon>Pseudomonadati</taxon>
        <taxon>Bacteroidota</taxon>
        <taxon>Cytophagia</taxon>
        <taxon>Cytophagales</taxon>
        <taxon>Hymenobacteraceae</taxon>
        <taxon>Hymenobacter</taxon>
    </lineage>
</organism>
<keyword evidence="1" id="KW-0732">Signal</keyword>
<evidence type="ECO:0000313" key="3">
    <source>
        <dbReference type="EMBL" id="MBG8552022.1"/>
    </source>
</evidence>
<accession>A0ABS0KVX5</accession>
<gene>
    <name evidence="3" type="ORF">I5L79_00595</name>
</gene>
<reference evidence="3 4" key="1">
    <citation type="submission" date="2020-11" db="EMBL/GenBank/DDBJ databases">
        <title>Hymenobacter sp.</title>
        <authorList>
            <person name="Kim M.K."/>
        </authorList>
    </citation>
    <scope>NUCLEOTIDE SEQUENCE [LARGE SCALE GENOMIC DNA]</scope>
    <source>
        <strain evidence="3 4">BT594</strain>
    </source>
</reference>
<dbReference type="RefSeq" id="WP_231402634.1">
    <property type="nucleotide sequence ID" value="NZ_JADWYK010000001.1"/>
</dbReference>
<protein>
    <recommendedName>
        <fullName evidence="2">Copper-binding protein MbnP-like domain-containing protein</fullName>
    </recommendedName>
</protein>
<feature type="domain" description="Copper-binding protein MbnP-like" evidence="2">
    <location>
        <begin position="34"/>
        <end position="230"/>
    </location>
</feature>
<name>A0ABS0KVX5_9BACT</name>
<evidence type="ECO:0000313" key="4">
    <source>
        <dbReference type="Proteomes" id="UP000601099"/>
    </source>
</evidence>
<dbReference type="PROSITE" id="PS51257">
    <property type="entry name" value="PROKAR_LIPOPROTEIN"/>
    <property type="match status" value="1"/>
</dbReference>
<keyword evidence="4" id="KW-1185">Reference proteome</keyword>
<dbReference type="Pfam" id="PF20243">
    <property type="entry name" value="MbnP"/>
    <property type="match status" value="1"/>
</dbReference>
<feature type="chain" id="PRO_5045835480" description="Copper-binding protein MbnP-like domain-containing protein" evidence="1">
    <location>
        <begin position="23"/>
        <end position="255"/>
    </location>
</feature>
<dbReference type="InterPro" id="IPR046863">
    <property type="entry name" value="MbnP-like_dom"/>
</dbReference>
<evidence type="ECO:0000256" key="1">
    <source>
        <dbReference type="SAM" id="SignalP"/>
    </source>
</evidence>
<feature type="signal peptide" evidence="1">
    <location>
        <begin position="1"/>
        <end position="22"/>
    </location>
</feature>
<evidence type="ECO:0000259" key="2">
    <source>
        <dbReference type="Pfam" id="PF20243"/>
    </source>
</evidence>
<dbReference type="Proteomes" id="UP000601099">
    <property type="component" value="Unassembled WGS sequence"/>
</dbReference>
<proteinExistence type="predicted"/>